<dbReference type="PROSITE" id="PS50234">
    <property type="entry name" value="VWFA"/>
    <property type="match status" value="1"/>
</dbReference>
<comment type="caution">
    <text evidence="4">The sequence shown here is derived from an EMBL/GenBank/DDBJ whole genome shotgun (WGS) entry which is preliminary data.</text>
</comment>
<evidence type="ECO:0000313" key="4">
    <source>
        <dbReference type="EMBL" id="KAB7791409.1"/>
    </source>
</evidence>
<feature type="transmembrane region" description="Helical" evidence="2">
    <location>
        <begin position="313"/>
        <end position="334"/>
    </location>
</feature>
<sequence length="340" mass="35889">MNGFTFAPALGWLAAGCVAALLLAFAVAEVVVHVRRHGATDETVAACVRRTLTCLLAAVMVLTPATVSTTTSRAIRGTDVMVAVDVTGSMAVKDAEYGSQTAISRLDAAKRIVQDVTAAYPDSSYAALRFGASGTLDLPLTPDSSAVQTWADALAPEATTTSAGSSLDTPLDQLMLSLKSIRDQHPDDTVILYLITDGEQTSTTTRRSYSVLRRYVDDAFAIGVGSAKGGNVPDLSGGTQSDGTESWVIDPTTGKPGVSKLDEQTLKAIADEMGGAYLHADATHTVAQAVSSKASGQWRLAETPKRRTRTIPLVWPFATATLLLLTWELGAWIATSRRML</sequence>
<evidence type="ECO:0000256" key="1">
    <source>
        <dbReference type="SAM" id="MobiDB-lite"/>
    </source>
</evidence>
<evidence type="ECO:0000259" key="3">
    <source>
        <dbReference type="PROSITE" id="PS50234"/>
    </source>
</evidence>
<feature type="region of interest" description="Disordered" evidence="1">
    <location>
        <begin position="231"/>
        <end position="251"/>
    </location>
</feature>
<dbReference type="CDD" id="cd00198">
    <property type="entry name" value="vWFA"/>
    <property type="match status" value="1"/>
</dbReference>
<dbReference type="InterPro" id="IPR036465">
    <property type="entry name" value="vWFA_dom_sf"/>
</dbReference>
<keyword evidence="2" id="KW-0812">Transmembrane</keyword>
<keyword evidence="5" id="KW-1185">Reference proteome</keyword>
<evidence type="ECO:0000256" key="2">
    <source>
        <dbReference type="SAM" id="Phobius"/>
    </source>
</evidence>
<proteinExistence type="predicted"/>
<dbReference type="AlphaFoldDB" id="A0A6I1GPU6"/>
<dbReference type="Gene3D" id="3.40.50.410">
    <property type="entry name" value="von Willebrand factor, type A domain"/>
    <property type="match status" value="1"/>
</dbReference>
<dbReference type="SUPFAM" id="SSF53300">
    <property type="entry name" value="vWA-like"/>
    <property type="match status" value="1"/>
</dbReference>
<keyword evidence="2" id="KW-0472">Membrane</keyword>
<evidence type="ECO:0000313" key="5">
    <source>
        <dbReference type="Proteomes" id="UP000441772"/>
    </source>
</evidence>
<accession>A0A6I1GPU6</accession>
<feature type="domain" description="VWFA" evidence="3">
    <location>
        <begin position="79"/>
        <end position="269"/>
    </location>
</feature>
<name>A0A6I1GPU6_9BIFI</name>
<organism evidence="4 5">
    <name type="scientific">Bifidobacterium leontopitheci</name>
    <dbReference type="NCBI Taxonomy" id="2650774"/>
    <lineage>
        <taxon>Bacteria</taxon>
        <taxon>Bacillati</taxon>
        <taxon>Actinomycetota</taxon>
        <taxon>Actinomycetes</taxon>
        <taxon>Bifidobacteriales</taxon>
        <taxon>Bifidobacteriaceae</taxon>
        <taxon>Bifidobacterium</taxon>
    </lineage>
</organism>
<dbReference type="SMART" id="SM00327">
    <property type="entry name" value="VWA"/>
    <property type="match status" value="1"/>
</dbReference>
<dbReference type="EMBL" id="WBVT01000001">
    <property type="protein sequence ID" value="KAB7791409.1"/>
    <property type="molecule type" value="Genomic_DNA"/>
</dbReference>
<keyword evidence="2" id="KW-1133">Transmembrane helix</keyword>
<dbReference type="Proteomes" id="UP000441772">
    <property type="component" value="Unassembled WGS sequence"/>
</dbReference>
<gene>
    <name evidence="4" type="ORF">F7D09_0084</name>
</gene>
<dbReference type="InterPro" id="IPR002035">
    <property type="entry name" value="VWF_A"/>
</dbReference>
<dbReference type="RefSeq" id="WP_152233468.1">
    <property type="nucleotide sequence ID" value="NZ_JBHSKZ010000064.1"/>
</dbReference>
<dbReference type="Pfam" id="PF13519">
    <property type="entry name" value="VWA_2"/>
    <property type="match status" value="1"/>
</dbReference>
<protein>
    <submittedName>
        <fullName evidence="4">VWA domain-containing protein</fullName>
    </submittedName>
</protein>
<reference evidence="4 5" key="1">
    <citation type="submission" date="2019-09" db="EMBL/GenBank/DDBJ databases">
        <title>Characterization of the phylogenetic diversity of two novel species belonging to the genus Bifidobacterium: Bifidobacterium cebidarum sp. nov. and Bifidobacterium leontopitheci sp. nov.</title>
        <authorList>
            <person name="Lugli G.A."/>
            <person name="Duranti S."/>
            <person name="Milani C."/>
            <person name="Turroni F."/>
            <person name="Ventura M."/>
        </authorList>
    </citation>
    <scope>NUCLEOTIDE SEQUENCE [LARGE SCALE GENOMIC DNA]</scope>
    <source>
        <strain evidence="4 5">LMG 31471</strain>
    </source>
</reference>